<evidence type="ECO:0000313" key="2">
    <source>
        <dbReference type="Proteomes" id="UP001057402"/>
    </source>
</evidence>
<evidence type="ECO:0000313" key="1">
    <source>
        <dbReference type="EMBL" id="KAI4374264.1"/>
    </source>
</evidence>
<reference evidence="2" key="1">
    <citation type="journal article" date="2023" name="Front. Plant Sci.">
        <title>Chromosomal-level genome assembly of Melastoma candidum provides insights into trichome evolution.</title>
        <authorList>
            <person name="Zhong Y."/>
            <person name="Wu W."/>
            <person name="Sun C."/>
            <person name="Zou P."/>
            <person name="Liu Y."/>
            <person name="Dai S."/>
            <person name="Zhou R."/>
        </authorList>
    </citation>
    <scope>NUCLEOTIDE SEQUENCE [LARGE SCALE GENOMIC DNA]</scope>
</reference>
<gene>
    <name evidence="1" type="ORF">MLD38_012276</name>
</gene>
<dbReference type="EMBL" id="CM042883">
    <property type="protein sequence ID" value="KAI4374264.1"/>
    <property type="molecule type" value="Genomic_DNA"/>
</dbReference>
<sequence>MNRRAIEVPGIRQLEDWLAFHVTSSNAPASRVFPSVDSFPLRISSQDLVSGNDSADPSNLQAPLNQEDATFAS</sequence>
<proteinExistence type="predicted"/>
<comment type="caution">
    <text evidence="1">The sequence shown here is derived from an EMBL/GenBank/DDBJ whole genome shotgun (WGS) entry which is preliminary data.</text>
</comment>
<organism evidence="1 2">
    <name type="scientific">Melastoma candidum</name>
    <dbReference type="NCBI Taxonomy" id="119954"/>
    <lineage>
        <taxon>Eukaryota</taxon>
        <taxon>Viridiplantae</taxon>
        <taxon>Streptophyta</taxon>
        <taxon>Embryophyta</taxon>
        <taxon>Tracheophyta</taxon>
        <taxon>Spermatophyta</taxon>
        <taxon>Magnoliopsida</taxon>
        <taxon>eudicotyledons</taxon>
        <taxon>Gunneridae</taxon>
        <taxon>Pentapetalae</taxon>
        <taxon>rosids</taxon>
        <taxon>malvids</taxon>
        <taxon>Myrtales</taxon>
        <taxon>Melastomataceae</taxon>
        <taxon>Melastomatoideae</taxon>
        <taxon>Melastomateae</taxon>
        <taxon>Melastoma</taxon>
    </lineage>
</organism>
<dbReference type="Proteomes" id="UP001057402">
    <property type="component" value="Chromosome 4"/>
</dbReference>
<accession>A0ACB9R5Y0</accession>
<protein>
    <submittedName>
        <fullName evidence="1">Uncharacterized protein</fullName>
    </submittedName>
</protein>
<keyword evidence="2" id="KW-1185">Reference proteome</keyword>
<name>A0ACB9R5Y0_9MYRT</name>